<dbReference type="PANTHER" id="PTHR33116">
    <property type="entry name" value="REVERSE TRANSCRIPTASE ZINC-BINDING DOMAIN-CONTAINING PROTEIN-RELATED-RELATED"/>
    <property type="match status" value="1"/>
</dbReference>
<dbReference type="OrthoDB" id="1741243at2759"/>
<dbReference type="InterPro" id="IPR036691">
    <property type="entry name" value="Endo/exonu/phosph_ase_sf"/>
</dbReference>
<proteinExistence type="predicted"/>
<reference evidence="3" key="1">
    <citation type="journal article" date="2017" name="Front. Plant Sci.">
        <title>Climate Clever Clovers: New Paradigm to Reduce the Environmental Footprint of Ruminants by Breeding Low Methanogenic Forages Utilizing Haplotype Variation.</title>
        <authorList>
            <person name="Kaur P."/>
            <person name="Appels R."/>
            <person name="Bayer P.E."/>
            <person name="Keeble-Gagnere G."/>
            <person name="Wang J."/>
            <person name="Hirakawa H."/>
            <person name="Shirasawa K."/>
            <person name="Vercoe P."/>
            <person name="Stefanova K."/>
            <person name="Durmic Z."/>
            <person name="Nichols P."/>
            <person name="Revell C."/>
            <person name="Isobe S.N."/>
            <person name="Edwards D."/>
            <person name="Erskine W."/>
        </authorList>
    </citation>
    <scope>NUCLEOTIDE SEQUENCE [LARGE SCALE GENOMIC DNA]</scope>
    <source>
        <strain evidence="3">cv. Daliak</strain>
    </source>
</reference>
<dbReference type="SUPFAM" id="SSF56219">
    <property type="entry name" value="DNase I-like"/>
    <property type="match status" value="1"/>
</dbReference>
<evidence type="ECO:0000259" key="1">
    <source>
        <dbReference type="PROSITE" id="PS50878"/>
    </source>
</evidence>
<feature type="domain" description="Reverse transcriptase" evidence="1">
    <location>
        <begin position="455"/>
        <end position="702"/>
    </location>
</feature>
<sequence length="1175" mass="133098">MSQNSDPILGFSESTVQGLGDSFVDGGADDEQGLKSNNARIEAERLFNIGINLGVSSNEERVSMIEKLIELEEGDQRPNQGEGVAEKRLWVDVIVAKQVEVADWWCVVGDFNSVRAADERRRSGELPPSAMNCEDSKWFNLFIQRLGLIDLPLLGRKFTWVQPNGACMSRLDRILVSPNWSVEWGDVKLWALPRDISDHCPIILRYQNFDWGPKPFRFNNHWLKNKGFKEVVAGSWNNTMVGGRKGLIIKDKLKVLKGDLRRWNMEVYGGVDEKIVMLTKEVERLDLKREDGTLVDIDNVNQKATLLELRHLLHSKDSMLFQRSRSRWLKEGDANTGYFHSCVVSRKRSNVIGALRTEVGWVDKPMEVRREIVGYFKRHFSEVRWRRPTLEGLEFPSITSQQRQSLVNPFSVEEVRSVIEESDGNKCPGPDGFNFAFLKGMWEVICGDVMAFMHEFHECASIPKALSSYFITLIPKVLNPQALGDFRPISLLGCLYKVVAKVLTKRLSFVMDSLVSKNQSAFLKGRLLVDGVLAINEVVDWAKKAKQECLVFKVDFEKAYDSPFRTSKWEPNGAIDISKGLKQGDPLAPFLFILVAEGLGSLMKKGVELGFFKGVKICNSGAIMSHLQYADDTIFVGEACVENLWTTKAILRWFELISGLKVNFFKSKLYGINVCDDFINVAASFFKCKVGKLPFIYLGLPVGANPRRAATWNPVIEVLQKRLASWKNKYVSLGGRVVLLNSVLSAIPIFYLSLFKMPAGVWKKIVSLQRRFLWGGAAGSSKISWVKWTDVCRPKKEGGLGVKDLRIMNISLLAKWKWRLLSEGEAIWKNIIRERYGGGERGVGWMSKVRVSSKASPWWNDLMTIGVVAGVDHLSGIFFKKIGNGGATSFWHDSWVGPQTLKEVFPRLFLVSAQQDSSVFEVAQRIPGRRGWDLKWRRRLFVWEEELRDLLENVLTPIELSNVEDVWKCHHSIGGLFSVNSLYKFLYGVVTHPIHLDPDLVHDLGCLWKSLAPSKVIIFSWQLLLHRLPTRVNLAKRGIVEQDSNSFCTLCPMSLESEEHLFGGCAFASAIWRKVFIWVGWGGVVPTDPVEIFKKFSRGGAGGKGVKGLVAVWHVVVWAIWRARNDLTFNAKVPTVEDVLQSIMTLSWKWNLEKKKGGGCSLYEWKTFPMDCITR</sequence>
<accession>A0A2Z6M7H9</accession>
<dbReference type="EMBL" id="DF973363">
    <property type="protein sequence ID" value="GAU27881.1"/>
    <property type="molecule type" value="Genomic_DNA"/>
</dbReference>
<dbReference type="PANTHER" id="PTHR33116:SF78">
    <property type="entry name" value="OS12G0587133 PROTEIN"/>
    <property type="match status" value="1"/>
</dbReference>
<protein>
    <recommendedName>
        <fullName evidence="1">Reverse transcriptase domain-containing protein</fullName>
    </recommendedName>
</protein>
<evidence type="ECO:0000313" key="3">
    <source>
        <dbReference type="Proteomes" id="UP000242715"/>
    </source>
</evidence>
<dbReference type="PROSITE" id="PS50878">
    <property type="entry name" value="RT_POL"/>
    <property type="match status" value="1"/>
</dbReference>
<dbReference type="CDD" id="cd01650">
    <property type="entry name" value="RT_nLTR_like"/>
    <property type="match status" value="1"/>
</dbReference>
<dbReference type="Proteomes" id="UP000242715">
    <property type="component" value="Unassembled WGS sequence"/>
</dbReference>
<dbReference type="GO" id="GO:0003824">
    <property type="term" value="F:catalytic activity"/>
    <property type="evidence" value="ECO:0007669"/>
    <property type="project" value="InterPro"/>
</dbReference>
<organism evidence="2 3">
    <name type="scientific">Trifolium subterraneum</name>
    <name type="common">Subterranean clover</name>
    <dbReference type="NCBI Taxonomy" id="3900"/>
    <lineage>
        <taxon>Eukaryota</taxon>
        <taxon>Viridiplantae</taxon>
        <taxon>Streptophyta</taxon>
        <taxon>Embryophyta</taxon>
        <taxon>Tracheophyta</taxon>
        <taxon>Spermatophyta</taxon>
        <taxon>Magnoliopsida</taxon>
        <taxon>eudicotyledons</taxon>
        <taxon>Gunneridae</taxon>
        <taxon>Pentapetalae</taxon>
        <taxon>rosids</taxon>
        <taxon>fabids</taxon>
        <taxon>Fabales</taxon>
        <taxon>Fabaceae</taxon>
        <taxon>Papilionoideae</taxon>
        <taxon>50 kb inversion clade</taxon>
        <taxon>NPAAA clade</taxon>
        <taxon>Hologalegina</taxon>
        <taxon>IRL clade</taxon>
        <taxon>Trifolieae</taxon>
        <taxon>Trifolium</taxon>
    </lineage>
</organism>
<gene>
    <name evidence="2" type="ORF">TSUD_159750</name>
</gene>
<keyword evidence="3" id="KW-1185">Reference proteome</keyword>
<dbReference type="InterPro" id="IPR026960">
    <property type="entry name" value="RVT-Znf"/>
</dbReference>
<dbReference type="Pfam" id="PF00078">
    <property type="entry name" value="RVT_1"/>
    <property type="match status" value="1"/>
</dbReference>
<dbReference type="InterPro" id="IPR005135">
    <property type="entry name" value="Endo/exonuclease/phosphatase"/>
</dbReference>
<dbReference type="Pfam" id="PF13966">
    <property type="entry name" value="zf-RVT"/>
    <property type="match status" value="1"/>
</dbReference>
<name>A0A2Z6M7H9_TRISU</name>
<evidence type="ECO:0000313" key="2">
    <source>
        <dbReference type="EMBL" id="GAU27881.1"/>
    </source>
</evidence>
<dbReference type="InterPro" id="IPR000477">
    <property type="entry name" value="RT_dom"/>
</dbReference>
<dbReference type="AlphaFoldDB" id="A0A2Z6M7H9"/>
<dbReference type="Pfam" id="PF03372">
    <property type="entry name" value="Exo_endo_phos"/>
    <property type="match status" value="1"/>
</dbReference>
<dbReference type="Gene3D" id="3.60.10.10">
    <property type="entry name" value="Endonuclease/exonuclease/phosphatase"/>
    <property type="match status" value="1"/>
</dbReference>